<evidence type="ECO:0000256" key="4">
    <source>
        <dbReference type="ARBA" id="ARBA00023157"/>
    </source>
</evidence>
<dbReference type="SMART" id="SM00051">
    <property type="entry name" value="DSL"/>
    <property type="match status" value="1"/>
</dbReference>
<dbReference type="GeneID" id="78776139"/>
<reference evidence="10 11" key="1">
    <citation type="submission" date="2019-12" db="EMBL/GenBank/DDBJ databases">
        <title>Chromosome-level assembly of the Caenorhabditis remanei genome.</title>
        <authorList>
            <person name="Teterina A.A."/>
            <person name="Willis J.H."/>
            <person name="Phillips P.C."/>
        </authorList>
    </citation>
    <scope>NUCLEOTIDE SEQUENCE [LARGE SCALE GENOMIC DNA]</scope>
    <source>
        <strain evidence="10 11">PX506</strain>
        <tissue evidence="10">Whole organism</tissue>
    </source>
</reference>
<evidence type="ECO:0000313" key="11">
    <source>
        <dbReference type="Proteomes" id="UP000483820"/>
    </source>
</evidence>
<evidence type="ECO:0000256" key="1">
    <source>
        <dbReference type="ARBA" id="ARBA00022473"/>
    </source>
</evidence>
<dbReference type="Proteomes" id="UP000483820">
    <property type="component" value="Chromosome IV"/>
</dbReference>
<dbReference type="KEGG" id="crq:GCK72_015692"/>
<evidence type="ECO:0000256" key="5">
    <source>
        <dbReference type="PROSITE-ProRule" id="PRU00076"/>
    </source>
</evidence>
<dbReference type="PROSITE" id="PS50026">
    <property type="entry name" value="EGF_3"/>
    <property type="match status" value="1"/>
</dbReference>
<feature type="disulfide bond" evidence="5">
    <location>
        <begin position="193"/>
        <end position="202"/>
    </location>
</feature>
<evidence type="ECO:0000256" key="2">
    <source>
        <dbReference type="ARBA" id="ARBA00022536"/>
    </source>
</evidence>
<dbReference type="GO" id="GO:0001708">
    <property type="term" value="P:cell fate specification"/>
    <property type="evidence" value="ECO:0007669"/>
    <property type="project" value="InterPro"/>
</dbReference>
<dbReference type="GO" id="GO:0005886">
    <property type="term" value="C:plasma membrane"/>
    <property type="evidence" value="ECO:0007669"/>
    <property type="project" value="TreeGrafter"/>
</dbReference>
<feature type="disulfide bond" evidence="6">
    <location>
        <begin position="119"/>
        <end position="128"/>
    </location>
</feature>
<evidence type="ECO:0000259" key="9">
    <source>
        <dbReference type="PROSITE" id="PS51051"/>
    </source>
</evidence>
<feature type="chain" id="PRO_5025645517" description="EGF-like domain-containing protein" evidence="7">
    <location>
        <begin position="19"/>
        <end position="319"/>
    </location>
</feature>
<dbReference type="PROSITE" id="PS51051">
    <property type="entry name" value="DSL"/>
    <property type="match status" value="1"/>
</dbReference>
<dbReference type="RefSeq" id="XP_053585841.1">
    <property type="nucleotide sequence ID" value="XM_053731069.1"/>
</dbReference>
<keyword evidence="7" id="KW-0732">Signal</keyword>
<organism evidence="10 11">
    <name type="scientific">Caenorhabditis remanei</name>
    <name type="common">Caenorhabditis vulgaris</name>
    <dbReference type="NCBI Taxonomy" id="31234"/>
    <lineage>
        <taxon>Eukaryota</taxon>
        <taxon>Metazoa</taxon>
        <taxon>Ecdysozoa</taxon>
        <taxon>Nematoda</taxon>
        <taxon>Chromadorea</taxon>
        <taxon>Rhabditida</taxon>
        <taxon>Rhabditina</taxon>
        <taxon>Rhabditomorpha</taxon>
        <taxon>Rhabditoidea</taxon>
        <taxon>Rhabditidae</taxon>
        <taxon>Peloderinae</taxon>
        <taxon>Caenorhabditis</taxon>
    </lineage>
</organism>
<dbReference type="CTD" id="78776139"/>
<feature type="domain" description="EGF-like" evidence="8">
    <location>
        <begin position="161"/>
        <end position="203"/>
    </location>
</feature>
<keyword evidence="4 5" id="KW-1015">Disulfide bond</keyword>
<feature type="disulfide bond" evidence="6">
    <location>
        <begin position="149"/>
        <end position="158"/>
    </location>
</feature>
<dbReference type="PROSITE" id="PS00022">
    <property type="entry name" value="EGF_1"/>
    <property type="match status" value="1"/>
</dbReference>
<protein>
    <recommendedName>
        <fullName evidence="12">EGF-like domain-containing protein</fullName>
    </recommendedName>
</protein>
<dbReference type="GO" id="GO:0007219">
    <property type="term" value="P:Notch signaling pathway"/>
    <property type="evidence" value="ECO:0007669"/>
    <property type="project" value="InterPro"/>
</dbReference>
<dbReference type="InterPro" id="IPR001774">
    <property type="entry name" value="DSL"/>
</dbReference>
<comment type="caution">
    <text evidence="10">The sequence shown here is derived from an EMBL/GenBank/DDBJ whole genome shotgun (WGS) entry which is preliminary data.</text>
</comment>
<dbReference type="GO" id="GO:0005112">
    <property type="term" value="F:Notch binding"/>
    <property type="evidence" value="ECO:0007669"/>
    <property type="project" value="InterPro"/>
</dbReference>
<dbReference type="PANTHER" id="PTHR22669:SF10">
    <property type="entry name" value="DELTA-LIKE PROTEIN"/>
    <property type="match status" value="1"/>
</dbReference>
<name>A0A6A5GX78_CAERE</name>
<keyword evidence="1" id="KW-0217">Developmental protein</keyword>
<accession>A0A6A5GX78</accession>
<keyword evidence="2 5" id="KW-0245">EGF-like domain</keyword>
<feature type="domain" description="DSL" evidence="9">
    <location>
        <begin position="117"/>
        <end position="158"/>
    </location>
</feature>
<dbReference type="AlphaFoldDB" id="A0A6A5GX78"/>
<dbReference type="EMBL" id="WUAV01000004">
    <property type="protein sequence ID" value="KAF1759231.1"/>
    <property type="molecule type" value="Genomic_DNA"/>
</dbReference>
<keyword evidence="3" id="KW-0677">Repeat</keyword>
<dbReference type="InterPro" id="IPR039178">
    <property type="entry name" value="Lag2"/>
</dbReference>
<evidence type="ECO:0000256" key="3">
    <source>
        <dbReference type="ARBA" id="ARBA00022737"/>
    </source>
</evidence>
<dbReference type="SUPFAM" id="SSF57196">
    <property type="entry name" value="EGF/Laminin"/>
    <property type="match status" value="1"/>
</dbReference>
<evidence type="ECO:0000256" key="6">
    <source>
        <dbReference type="PROSITE-ProRule" id="PRU00377"/>
    </source>
</evidence>
<dbReference type="InterPro" id="IPR000742">
    <property type="entry name" value="EGF"/>
</dbReference>
<evidence type="ECO:0000256" key="7">
    <source>
        <dbReference type="SAM" id="SignalP"/>
    </source>
</evidence>
<proteinExistence type="predicted"/>
<dbReference type="Gene3D" id="2.10.25.10">
    <property type="entry name" value="Laminin"/>
    <property type="match status" value="1"/>
</dbReference>
<comment type="caution">
    <text evidence="5">Lacks conserved residue(s) required for the propagation of feature annotation.</text>
</comment>
<gene>
    <name evidence="10" type="ORF">GCK72_015692</name>
</gene>
<evidence type="ECO:0008006" key="12">
    <source>
        <dbReference type="Google" id="ProtNLM"/>
    </source>
</evidence>
<feature type="signal peptide" evidence="7">
    <location>
        <begin position="1"/>
        <end position="18"/>
    </location>
</feature>
<sequence>MRLLLLIFSFIFLSSSSASSPTTGPGILEILIESGVSTDVGFVVNCKENSHVTWRHLKPNTPELLIFNEFNQTNPYCPINVTIHGNVTSHLMIFYPNQGLYDIDDLPLPYTGLQMKYKCAENRYGNKCEQHCSEYRDNWRCDEYERQSCAEGYCGWNCHKSVSECRNYCKCQNGGKCYSDPIFSTDFFVMCECPLGYHGDYCEKFKYFDRKLEFSTNFGLNTTVKNKFSNRTDIYQLFEKYEKKLRTFGNEGFLSFFVPFKIPAKQWILIWLVVMSGYCIYKFCVESENEEKTPKTSKVEKKKTSEEENNGILIEMNDM</sequence>
<evidence type="ECO:0000259" key="8">
    <source>
        <dbReference type="PROSITE" id="PS50026"/>
    </source>
</evidence>
<dbReference type="PANTHER" id="PTHR22669">
    <property type="entry name" value="DELTA/SERRATE/LAG-2 DOMAIN PROTEIN"/>
    <property type="match status" value="1"/>
</dbReference>
<evidence type="ECO:0000313" key="10">
    <source>
        <dbReference type="EMBL" id="KAF1759231.1"/>
    </source>
</evidence>
<dbReference type="PROSITE" id="PS01186">
    <property type="entry name" value="EGF_2"/>
    <property type="match status" value="1"/>
</dbReference>